<dbReference type="PANTHER" id="PTHR42932">
    <property type="entry name" value="GENERAL STRESS PROTEIN 20U"/>
    <property type="match status" value="1"/>
</dbReference>
<gene>
    <name evidence="4" type="ORF">EDD34_2332</name>
</gene>
<dbReference type="PROSITE" id="PS00818">
    <property type="entry name" value="DPS_1"/>
    <property type="match status" value="1"/>
</dbReference>
<dbReference type="InterPro" id="IPR008331">
    <property type="entry name" value="Ferritin_DPS_dom"/>
</dbReference>
<sequence length="169" mass="18623">MSPKLPRYTVPSLTPEEGGKVAEILQERLHALNDLHLTLKHVHWNVVGPHFIGVHEMLDPQVEAVRAMVDQIAERIATLGAVPVGTPAALVAARSWDDYKLGRAPAIEHLGELDHVYDGVITSHRRAAEATADLDDVTNDLLIGHLHDLEQFHWFVRAHLESASGAIPE</sequence>
<dbReference type="InterPro" id="IPR002177">
    <property type="entry name" value="DPS_DNA-bd"/>
</dbReference>
<name>A0A3N4YKR5_9MICO</name>
<protein>
    <submittedName>
        <fullName evidence="4">Starvation-inducible DNA-binding protein</fullName>
    </submittedName>
</protein>
<keyword evidence="5" id="KW-1185">Reference proteome</keyword>
<evidence type="ECO:0000313" key="4">
    <source>
        <dbReference type="EMBL" id="RPF21699.1"/>
    </source>
</evidence>
<evidence type="ECO:0000313" key="5">
    <source>
        <dbReference type="Proteomes" id="UP000280501"/>
    </source>
</evidence>
<dbReference type="SUPFAM" id="SSF47240">
    <property type="entry name" value="Ferritin-like"/>
    <property type="match status" value="1"/>
</dbReference>
<dbReference type="InterPro" id="IPR012347">
    <property type="entry name" value="Ferritin-like"/>
</dbReference>
<reference evidence="4 5" key="1">
    <citation type="submission" date="2018-11" db="EMBL/GenBank/DDBJ databases">
        <title>Sequencing the genomes of 1000 actinobacteria strains.</title>
        <authorList>
            <person name="Klenk H.-P."/>
        </authorList>
    </citation>
    <scope>NUCLEOTIDE SEQUENCE [LARGE SCALE GENOMIC DNA]</scope>
    <source>
        <strain evidence="4 5">DSM 15700</strain>
    </source>
</reference>
<dbReference type="Pfam" id="PF00210">
    <property type="entry name" value="Ferritin"/>
    <property type="match status" value="1"/>
</dbReference>
<dbReference type="GO" id="GO:0008199">
    <property type="term" value="F:ferric iron binding"/>
    <property type="evidence" value="ECO:0007669"/>
    <property type="project" value="InterPro"/>
</dbReference>
<dbReference type="RefSeq" id="WP_123814713.1">
    <property type="nucleotide sequence ID" value="NZ_RKQZ01000001.1"/>
</dbReference>
<dbReference type="InterPro" id="IPR023188">
    <property type="entry name" value="DPS_DNA-bd_CS"/>
</dbReference>
<evidence type="ECO:0000256" key="2">
    <source>
        <dbReference type="RuleBase" id="RU003875"/>
    </source>
</evidence>
<dbReference type="EMBL" id="RKQZ01000001">
    <property type="protein sequence ID" value="RPF21699.1"/>
    <property type="molecule type" value="Genomic_DNA"/>
</dbReference>
<dbReference type="PIRSF" id="PIRSF005900">
    <property type="entry name" value="Dps"/>
    <property type="match status" value="1"/>
</dbReference>
<dbReference type="Gene3D" id="1.20.1260.10">
    <property type="match status" value="1"/>
</dbReference>
<accession>A0A3N4YKR5</accession>
<evidence type="ECO:0000259" key="3">
    <source>
        <dbReference type="Pfam" id="PF00210"/>
    </source>
</evidence>
<dbReference type="Proteomes" id="UP000280501">
    <property type="component" value="Unassembled WGS sequence"/>
</dbReference>
<proteinExistence type="inferred from homology"/>
<evidence type="ECO:0000256" key="1">
    <source>
        <dbReference type="ARBA" id="ARBA00009497"/>
    </source>
</evidence>
<dbReference type="GO" id="GO:0016722">
    <property type="term" value="F:oxidoreductase activity, acting on metal ions"/>
    <property type="evidence" value="ECO:0007669"/>
    <property type="project" value="InterPro"/>
</dbReference>
<dbReference type="GO" id="GO:0003677">
    <property type="term" value="F:DNA binding"/>
    <property type="evidence" value="ECO:0007669"/>
    <property type="project" value="UniProtKB-KW"/>
</dbReference>
<dbReference type="CDD" id="cd01043">
    <property type="entry name" value="DPS"/>
    <property type="match status" value="1"/>
</dbReference>
<feature type="domain" description="Ferritin/DPS" evidence="3">
    <location>
        <begin position="23"/>
        <end position="162"/>
    </location>
</feature>
<organism evidence="4 5">
    <name type="scientific">Myceligenerans xiligouense</name>
    <dbReference type="NCBI Taxonomy" id="253184"/>
    <lineage>
        <taxon>Bacteria</taxon>
        <taxon>Bacillati</taxon>
        <taxon>Actinomycetota</taxon>
        <taxon>Actinomycetes</taxon>
        <taxon>Micrococcales</taxon>
        <taxon>Promicromonosporaceae</taxon>
        <taxon>Myceligenerans</taxon>
    </lineage>
</organism>
<dbReference type="PANTHER" id="PTHR42932:SF3">
    <property type="entry name" value="DNA PROTECTION DURING STARVATION PROTEIN"/>
    <property type="match status" value="1"/>
</dbReference>
<comment type="similarity">
    <text evidence="1 2">Belongs to the Dps family.</text>
</comment>
<dbReference type="PROSITE" id="PS00819">
    <property type="entry name" value="DPS_2"/>
    <property type="match status" value="1"/>
</dbReference>
<comment type="caution">
    <text evidence="4">The sequence shown here is derived from an EMBL/GenBank/DDBJ whole genome shotgun (WGS) entry which is preliminary data.</text>
</comment>
<keyword evidence="4" id="KW-0238">DNA-binding</keyword>
<dbReference type="OrthoDB" id="9797687at2"/>
<dbReference type="InterPro" id="IPR009078">
    <property type="entry name" value="Ferritin-like_SF"/>
</dbReference>
<dbReference type="AlphaFoldDB" id="A0A3N4YKR5"/>
<dbReference type="PRINTS" id="PR01346">
    <property type="entry name" value="HELNAPAPROT"/>
</dbReference>